<dbReference type="SUPFAM" id="SSF49879">
    <property type="entry name" value="SMAD/FHA domain"/>
    <property type="match status" value="1"/>
</dbReference>
<dbReference type="CDD" id="cd00009">
    <property type="entry name" value="AAA"/>
    <property type="match status" value="1"/>
</dbReference>
<dbReference type="InterPro" id="IPR000253">
    <property type="entry name" value="FHA_dom"/>
</dbReference>
<keyword evidence="1" id="KW-0547">Nucleotide-binding</keyword>
<dbReference type="GO" id="GO:0006355">
    <property type="term" value="P:regulation of DNA-templated transcription"/>
    <property type="evidence" value="ECO:0007669"/>
    <property type="project" value="InterPro"/>
</dbReference>
<feature type="domain" description="Sigma-54 factor interaction" evidence="4">
    <location>
        <begin position="90"/>
        <end position="310"/>
    </location>
</feature>
<dbReference type="SUPFAM" id="SSF52540">
    <property type="entry name" value="P-loop containing nucleoside triphosphate hydrolases"/>
    <property type="match status" value="1"/>
</dbReference>
<dbReference type="InterPro" id="IPR027417">
    <property type="entry name" value="P-loop_NTPase"/>
</dbReference>
<dbReference type="SMART" id="SM00382">
    <property type="entry name" value="AAA"/>
    <property type="match status" value="1"/>
</dbReference>
<dbReference type="InterPro" id="IPR002197">
    <property type="entry name" value="HTH_Fis"/>
</dbReference>
<sequence length="398" mass="43446">MVLGRGGPAGDDTLLSRRHARVAFDGTTWSVEDLKSTNGTWVDNEPIQGEVHRASMRVIQAGASIFLPLDDVRRFLQYRVRVERGMVLGPALQEVHATITRAALSGDSLLITGESGTGKELAARAYHQAGRHSGGPFVAVNCAAIPQTLAERLLFGARKGAYSGLTHDTDGYVQAANNGTLFLDEVAELDAGVQAKLLRVIDTQEVMELGAVAAKPVRLQVCAATHNLRARVASKQFRDDLYYRIGKPEVRLPPLRERPEEIPWHFAACCKPVEGSQPPALHVSLIVSALMRPWPGNVRELLGEARRAVSRAVGEERRVVEARDLDEWAGMGVEEGSGQDSERSGVPNDAIAEALRLEGGNVTRAARRLGIHRNKVRRWLKKYGIDRGTFGSREDHAG</sequence>
<dbReference type="Pfam" id="PF00498">
    <property type="entry name" value="FHA"/>
    <property type="match status" value="1"/>
</dbReference>
<dbReference type="FunFam" id="3.40.50.300:FF:000006">
    <property type="entry name" value="DNA-binding transcriptional regulator NtrC"/>
    <property type="match status" value="1"/>
</dbReference>
<evidence type="ECO:0000313" key="6">
    <source>
        <dbReference type="Proteomes" id="UP000019678"/>
    </source>
</evidence>
<dbReference type="eggNOG" id="COG3829">
    <property type="taxonomic scope" value="Bacteria"/>
</dbReference>
<keyword evidence="6" id="KW-1185">Reference proteome</keyword>
<dbReference type="Pfam" id="PF00158">
    <property type="entry name" value="Sigma54_activat"/>
    <property type="match status" value="1"/>
</dbReference>
<gene>
    <name evidence="5" type="ORF">CAP_4277</name>
</gene>
<dbReference type="STRING" id="1192034.CAP_4277"/>
<dbReference type="AlphaFoldDB" id="A0A017T7Q7"/>
<accession>A0A017T7Q7</accession>
<dbReference type="InterPro" id="IPR025943">
    <property type="entry name" value="Sigma_54_int_dom_ATP-bd_2"/>
</dbReference>
<name>A0A017T7Q7_9BACT</name>
<dbReference type="Pfam" id="PF02954">
    <property type="entry name" value="HTH_8"/>
    <property type="match status" value="1"/>
</dbReference>
<dbReference type="PANTHER" id="PTHR32071:SF57">
    <property type="entry name" value="C4-DICARBOXYLATE TRANSPORT TRANSCRIPTIONAL REGULATORY PROTEIN DCTD"/>
    <property type="match status" value="1"/>
</dbReference>
<comment type="caution">
    <text evidence="5">The sequence shown here is derived from an EMBL/GenBank/DDBJ whole genome shotgun (WGS) entry which is preliminary data.</text>
</comment>
<dbReference type="InterPro" id="IPR009057">
    <property type="entry name" value="Homeodomain-like_sf"/>
</dbReference>
<dbReference type="PANTHER" id="PTHR32071">
    <property type="entry name" value="TRANSCRIPTIONAL REGULATORY PROTEIN"/>
    <property type="match status" value="1"/>
</dbReference>
<dbReference type="InterPro" id="IPR002078">
    <property type="entry name" value="Sigma_54_int"/>
</dbReference>
<dbReference type="CDD" id="cd00060">
    <property type="entry name" value="FHA"/>
    <property type="match status" value="1"/>
</dbReference>
<organism evidence="5 6">
    <name type="scientific">Chondromyces apiculatus DSM 436</name>
    <dbReference type="NCBI Taxonomy" id="1192034"/>
    <lineage>
        <taxon>Bacteria</taxon>
        <taxon>Pseudomonadati</taxon>
        <taxon>Myxococcota</taxon>
        <taxon>Polyangia</taxon>
        <taxon>Polyangiales</taxon>
        <taxon>Polyangiaceae</taxon>
        <taxon>Chondromyces</taxon>
    </lineage>
</organism>
<proteinExistence type="predicted"/>
<dbReference type="Gene3D" id="2.60.200.20">
    <property type="match status" value="1"/>
</dbReference>
<dbReference type="PROSITE" id="PS00676">
    <property type="entry name" value="SIGMA54_INTERACT_2"/>
    <property type="match status" value="1"/>
</dbReference>
<evidence type="ECO:0000259" key="3">
    <source>
        <dbReference type="PROSITE" id="PS50006"/>
    </source>
</evidence>
<evidence type="ECO:0000256" key="1">
    <source>
        <dbReference type="ARBA" id="ARBA00022741"/>
    </source>
</evidence>
<dbReference type="SUPFAM" id="SSF46689">
    <property type="entry name" value="Homeodomain-like"/>
    <property type="match status" value="1"/>
</dbReference>
<reference evidence="5 6" key="1">
    <citation type="submission" date="2013-05" db="EMBL/GenBank/DDBJ databases">
        <title>Genome assembly of Chondromyces apiculatus DSM 436.</title>
        <authorList>
            <person name="Sharma G."/>
            <person name="Khatri I."/>
            <person name="Kaur C."/>
            <person name="Mayilraj S."/>
            <person name="Subramanian S."/>
        </authorList>
    </citation>
    <scope>NUCLEOTIDE SEQUENCE [LARGE SCALE GENOMIC DNA]</scope>
    <source>
        <strain evidence="5 6">DSM 436</strain>
    </source>
</reference>
<dbReference type="GO" id="GO:0005524">
    <property type="term" value="F:ATP binding"/>
    <property type="evidence" value="ECO:0007669"/>
    <property type="project" value="UniProtKB-KW"/>
</dbReference>
<dbReference type="PROSITE" id="PS50006">
    <property type="entry name" value="FHA_DOMAIN"/>
    <property type="match status" value="1"/>
</dbReference>
<dbReference type="Gene3D" id="1.10.8.60">
    <property type="match status" value="1"/>
</dbReference>
<evidence type="ECO:0000256" key="2">
    <source>
        <dbReference type="ARBA" id="ARBA00022840"/>
    </source>
</evidence>
<dbReference type="GO" id="GO:0043565">
    <property type="term" value="F:sequence-specific DNA binding"/>
    <property type="evidence" value="ECO:0007669"/>
    <property type="project" value="InterPro"/>
</dbReference>
<dbReference type="Proteomes" id="UP000019678">
    <property type="component" value="Unassembled WGS sequence"/>
</dbReference>
<dbReference type="PRINTS" id="PR01590">
    <property type="entry name" value="HTHFIS"/>
</dbReference>
<dbReference type="PROSITE" id="PS50045">
    <property type="entry name" value="SIGMA54_INTERACT_4"/>
    <property type="match status" value="1"/>
</dbReference>
<dbReference type="InterPro" id="IPR003593">
    <property type="entry name" value="AAA+_ATPase"/>
</dbReference>
<dbReference type="InterPro" id="IPR008984">
    <property type="entry name" value="SMAD_FHA_dom_sf"/>
</dbReference>
<keyword evidence="2" id="KW-0067">ATP-binding</keyword>
<dbReference type="EMBL" id="ASRX01000031">
    <property type="protein sequence ID" value="EYF04601.1"/>
    <property type="molecule type" value="Genomic_DNA"/>
</dbReference>
<dbReference type="Gene3D" id="1.10.10.60">
    <property type="entry name" value="Homeodomain-like"/>
    <property type="match status" value="1"/>
</dbReference>
<evidence type="ECO:0000313" key="5">
    <source>
        <dbReference type="EMBL" id="EYF04601.1"/>
    </source>
</evidence>
<protein>
    <submittedName>
        <fullName evidence="5">Two component, sigma54 specific, transcriptional regulator, Fis family</fullName>
    </submittedName>
</protein>
<dbReference type="Gene3D" id="3.40.50.300">
    <property type="entry name" value="P-loop containing nucleotide triphosphate hydrolases"/>
    <property type="match status" value="1"/>
</dbReference>
<evidence type="ECO:0000259" key="4">
    <source>
        <dbReference type="PROSITE" id="PS50045"/>
    </source>
</evidence>
<feature type="domain" description="FHA" evidence="3">
    <location>
        <begin position="1"/>
        <end position="47"/>
    </location>
</feature>